<dbReference type="Pfam" id="PF02537">
    <property type="entry name" value="CRCB"/>
    <property type="match status" value="1"/>
</dbReference>
<comment type="caution">
    <text evidence="10">The sequence shown here is derived from an EMBL/GenBank/DDBJ whole genome shotgun (WGS) entry which is preliminary data.</text>
</comment>
<comment type="catalytic activity">
    <reaction evidence="8">
        <text>fluoride(in) = fluoride(out)</text>
        <dbReference type="Rhea" id="RHEA:76159"/>
        <dbReference type="ChEBI" id="CHEBI:17051"/>
    </reaction>
    <physiologicalReaction direction="left-to-right" evidence="8">
        <dbReference type="Rhea" id="RHEA:76160"/>
    </physiologicalReaction>
</comment>
<evidence type="ECO:0008006" key="11">
    <source>
        <dbReference type="Google" id="ProtNLM"/>
    </source>
</evidence>
<feature type="transmembrane region" description="Helical" evidence="9">
    <location>
        <begin position="186"/>
        <end position="212"/>
    </location>
</feature>
<comment type="subcellular location">
    <subcellularLocation>
        <location evidence="2">Cell membrane</location>
        <topology evidence="2">Multi-pass membrane protein</topology>
    </subcellularLocation>
</comment>
<gene>
    <name evidence="10" type="ORF">H2204_015327</name>
</gene>
<reference evidence="10" key="1">
    <citation type="submission" date="2022-10" db="EMBL/GenBank/DDBJ databases">
        <title>Culturing micro-colonial fungi from biological soil crusts in the Mojave desert and describing Neophaeococcomyces mojavensis, and introducing the new genera and species Taxawa tesnikishii.</title>
        <authorList>
            <person name="Kurbessoian T."/>
            <person name="Stajich J.E."/>
        </authorList>
    </citation>
    <scope>NUCLEOTIDE SEQUENCE</scope>
    <source>
        <strain evidence="10">TK_35</strain>
    </source>
</reference>
<dbReference type="AlphaFoldDB" id="A0AA39CK69"/>
<evidence type="ECO:0000256" key="9">
    <source>
        <dbReference type="SAM" id="Phobius"/>
    </source>
</evidence>
<sequence length="309" mass="33191">MKDAGHARPADLARAAETTTATVSNWLNDHVKANHVKAEQLFRIADAVKLDPRELLFGPLGRGVGERGTAYMHMPSEAHLDIWQAAYELVAHILAERGLEVGYRREATLGLMAHDLLMEGVSRGKVARVHGRRWGWGSPDNRLRWLMAPAETNPAFVRWQAVPAIAYAIEPANTHSRQAMQTLNNYVLVFLGGGVGACLRHGCNLIGARVAVGSSWPWSTFLVNISGALLMGVVVEAFALRNGASPQLRLLLATGILGGYTTFSTFSLETGLLLQRGQHGLAALYAGGSVALGLAGLFAGMKLTRLALG</sequence>
<evidence type="ECO:0000256" key="8">
    <source>
        <dbReference type="ARBA" id="ARBA00035585"/>
    </source>
</evidence>
<keyword evidence="5 9" id="KW-1133">Transmembrane helix</keyword>
<protein>
    <recommendedName>
        <fullName evidence="11">Fluoride ion transporter CrcB</fullName>
    </recommendedName>
</protein>
<dbReference type="NCBIfam" id="NF010794">
    <property type="entry name" value="PRK14198.1"/>
    <property type="match status" value="1"/>
</dbReference>
<dbReference type="PANTHER" id="PTHR28259:SF1">
    <property type="entry name" value="FLUORIDE EXPORT PROTEIN 1-RELATED"/>
    <property type="match status" value="1"/>
</dbReference>
<evidence type="ECO:0000256" key="5">
    <source>
        <dbReference type="ARBA" id="ARBA00022989"/>
    </source>
</evidence>
<dbReference type="GO" id="GO:1903425">
    <property type="term" value="F:fluoride transmembrane transporter activity"/>
    <property type="evidence" value="ECO:0007669"/>
    <property type="project" value="TreeGrafter"/>
</dbReference>
<keyword evidence="3" id="KW-1003">Cell membrane</keyword>
<evidence type="ECO:0000256" key="1">
    <source>
        <dbReference type="ARBA" id="ARBA00002598"/>
    </source>
</evidence>
<evidence type="ECO:0000256" key="7">
    <source>
        <dbReference type="ARBA" id="ARBA00035120"/>
    </source>
</evidence>
<dbReference type="PANTHER" id="PTHR28259">
    <property type="entry name" value="FLUORIDE EXPORT PROTEIN 1-RELATED"/>
    <property type="match status" value="1"/>
</dbReference>
<dbReference type="GO" id="GO:0005886">
    <property type="term" value="C:plasma membrane"/>
    <property type="evidence" value="ECO:0007669"/>
    <property type="project" value="UniProtKB-SubCell"/>
</dbReference>
<feature type="transmembrane region" description="Helical" evidence="9">
    <location>
        <begin position="250"/>
        <end position="268"/>
    </location>
</feature>
<keyword evidence="6 9" id="KW-0472">Membrane</keyword>
<feature type="transmembrane region" description="Helical" evidence="9">
    <location>
        <begin position="218"/>
        <end position="238"/>
    </location>
</feature>
<feature type="transmembrane region" description="Helical" evidence="9">
    <location>
        <begin position="280"/>
        <end position="300"/>
    </location>
</feature>
<organism evidence="10">
    <name type="scientific">Knufia peltigerae</name>
    <dbReference type="NCBI Taxonomy" id="1002370"/>
    <lineage>
        <taxon>Eukaryota</taxon>
        <taxon>Fungi</taxon>
        <taxon>Dikarya</taxon>
        <taxon>Ascomycota</taxon>
        <taxon>Pezizomycotina</taxon>
        <taxon>Eurotiomycetes</taxon>
        <taxon>Chaetothyriomycetidae</taxon>
        <taxon>Chaetothyriales</taxon>
        <taxon>Trichomeriaceae</taxon>
        <taxon>Knufia</taxon>
    </lineage>
</organism>
<proteinExistence type="inferred from homology"/>
<accession>A0AA39CK69</accession>
<dbReference type="InterPro" id="IPR003691">
    <property type="entry name" value="FluC"/>
</dbReference>
<comment type="function">
    <text evidence="1">Fluoride channel required for the rapid expulsion of cytoplasmic fluoride.</text>
</comment>
<keyword evidence="4 9" id="KW-0812">Transmembrane</keyword>
<evidence type="ECO:0000313" key="10">
    <source>
        <dbReference type="EMBL" id="KAJ9610965.1"/>
    </source>
</evidence>
<dbReference type="NCBIfam" id="TIGR00494">
    <property type="entry name" value="crcB"/>
    <property type="match status" value="1"/>
</dbReference>
<comment type="similarity">
    <text evidence="7">Belongs to the fluoride channel Fluc/FEX (TC 1.A.43) family.</text>
</comment>
<dbReference type="EMBL" id="JAPDRN010000235">
    <property type="protein sequence ID" value="KAJ9610965.1"/>
    <property type="molecule type" value="Genomic_DNA"/>
</dbReference>
<evidence type="ECO:0000256" key="4">
    <source>
        <dbReference type="ARBA" id="ARBA00022692"/>
    </source>
</evidence>
<evidence type="ECO:0000256" key="3">
    <source>
        <dbReference type="ARBA" id="ARBA00022475"/>
    </source>
</evidence>
<evidence type="ECO:0000256" key="6">
    <source>
        <dbReference type="ARBA" id="ARBA00023136"/>
    </source>
</evidence>
<dbReference type="HAMAP" id="MF_00454">
    <property type="entry name" value="FluC"/>
    <property type="match status" value="1"/>
</dbReference>
<evidence type="ECO:0000256" key="2">
    <source>
        <dbReference type="ARBA" id="ARBA00004651"/>
    </source>
</evidence>
<name>A0AA39CK69_9EURO</name>